<keyword evidence="6" id="KW-1185">Reference proteome</keyword>
<feature type="domain" description="TACO1/YebC-like N-terminal" evidence="4">
    <location>
        <begin position="58"/>
        <end position="128"/>
    </location>
</feature>
<dbReference type="PANTHER" id="PTHR12532:SF0">
    <property type="entry name" value="TRANSLATIONAL ACTIVATOR OF CYTOCHROME C OXIDASE 1"/>
    <property type="match status" value="1"/>
</dbReference>
<comment type="caution">
    <text evidence="5">The sequence shown here is derived from an EMBL/GenBank/DDBJ whole genome shotgun (WGS) entry which is preliminary data.</text>
</comment>
<evidence type="ECO:0000259" key="4">
    <source>
        <dbReference type="Pfam" id="PF20772"/>
    </source>
</evidence>
<dbReference type="EMBL" id="LAFY01000823">
    <property type="protein sequence ID" value="KJX96105.1"/>
    <property type="molecule type" value="Genomic_DNA"/>
</dbReference>
<dbReference type="InterPro" id="IPR029072">
    <property type="entry name" value="YebC-like"/>
</dbReference>
<comment type="similarity">
    <text evidence="2">Belongs to the TACO1 family.</text>
</comment>
<evidence type="ECO:0000256" key="2">
    <source>
        <dbReference type="ARBA" id="ARBA00008724"/>
    </source>
</evidence>
<dbReference type="Pfam" id="PF01709">
    <property type="entry name" value="Transcrip_reg"/>
    <property type="match status" value="1"/>
</dbReference>
<dbReference type="InterPro" id="IPR026564">
    <property type="entry name" value="Transcrip_reg_TACO1-like_dom3"/>
</dbReference>
<reference evidence="5 6" key="1">
    <citation type="submission" date="2015-03" db="EMBL/GenBank/DDBJ databases">
        <title>RNA-seq based gene annotation and comparative genomics of four Zymoseptoria species reveal species-specific pathogenicity related genes and transposable element activity.</title>
        <authorList>
            <person name="Grandaubert J."/>
            <person name="Bhattacharyya A."/>
            <person name="Stukenbrock E.H."/>
        </authorList>
    </citation>
    <scope>NUCLEOTIDE SEQUENCE [LARGE SCALE GENOMIC DNA]</scope>
    <source>
        <strain evidence="5 6">Zb18110</strain>
    </source>
</reference>
<evidence type="ECO:0000313" key="5">
    <source>
        <dbReference type="EMBL" id="KJX96105.1"/>
    </source>
</evidence>
<dbReference type="Pfam" id="PF20772">
    <property type="entry name" value="TACO1_YebC_N"/>
    <property type="match status" value="1"/>
</dbReference>
<evidence type="ECO:0000313" key="6">
    <source>
        <dbReference type="Proteomes" id="UP000033647"/>
    </source>
</evidence>
<comment type="subcellular location">
    <subcellularLocation>
        <location evidence="1">Mitochondrion</location>
    </subcellularLocation>
</comment>
<dbReference type="InterPro" id="IPR048300">
    <property type="entry name" value="TACO1_YebC-like_2nd/3rd_dom"/>
</dbReference>
<dbReference type="InterPro" id="IPR049083">
    <property type="entry name" value="TACO1_YebC_N"/>
</dbReference>
<dbReference type="PANTHER" id="PTHR12532">
    <property type="entry name" value="TRANSLATIONAL ACTIVATOR OF CYTOCHROME C OXIDASE 1"/>
    <property type="match status" value="1"/>
</dbReference>
<evidence type="ECO:0000256" key="1">
    <source>
        <dbReference type="ARBA" id="ARBA00004173"/>
    </source>
</evidence>
<dbReference type="GO" id="GO:0005739">
    <property type="term" value="C:mitochondrion"/>
    <property type="evidence" value="ECO:0007669"/>
    <property type="project" value="UniProtKB-SubCell"/>
</dbReference>
<gene>
    <name evidence="5" type="ORF">TI39_contig831g00018</name>
</gene>
<dbReference type="STRING" id="1047168.A0A0F4GIV6"/>
<dbReference type="InterPro" id="IPR002876">
    <property type="entry name" value="Transcrip_reg_TACO1-like"/>
</dbReference>
<proteinExistence type="inferred from homology"/>
<accession>A0A0F4GIV6</accession>
<dbReference type="FunFam" id="1.10.10.200:FF:000002">
    <property type="entry name" value="Probable transcriptional regulatory protein CLM62_37755"/>
    <property type="match status" value="1"/>
</dbReference>
<dbReference type="Gene3D" id="1.10.10.200">
    <property type="match status" value="1"/>
</dbReference>
<dbReference type="SUPFAM" id="SSF75625">
    <property type="entry name" value="YebC-like"/>
    <property type="match status" value="1"/>
</dbReference>
<dbReference type="Proteomes" id="UP000033647">
    <property type="component" value="Unassembled WGS sequence"/>
</dbReference>
<dbReference type="OrthoDB" id="2017544at2759"/>
<dbReference type="InterPro" id="IPR017856">
    <property type="entry name" value="Integrase-like_N"/>
</dbReference>
<sequence length="313" mass="33521">MAPSRGYPALLGVHTISAAYRGCPLRILGTISARQSPVYHRSPSLSFATTASLRSGHSRWSKIKHDKAKVDASKNRQRSIFAHEIATASKLFGGDPGSNPRLADLITKAKREGFAKASIEAAIARGQGRSTTGASLESVSVEGILPNNIAIIVECETDSKLRTLADVRLAIKDHGGSTTPTSYLFAKRGKITFESKQGVGQDEILEPALEAGALDVAEDDDKRVVVFAEPTETRAVGDAISKALDLQIATSDIIWEANEDTKVDIVGEQAADDIHAFLDKLEEKEASLQSVAMNVAQGKLSADSWEDIKSRIA</sequence>
<evidence type="ECO:0000259" key="3">
    <source>
        <dbReference type="Pfam" id="PF01709"/>
    </source>
</evidence>
<dbReference type="AlphaFoldDB" id="A0A0F4GIV6"/>
<name>A0A0F4GIV6_9PEZI</name>
<protein>
    <submittedName>
        <fullName evidence="5">Duf28 domain-containing protein</fullName>
    </submittedName>
</protein>
<organism evidence="5 6">
    <name type="scientific">Zymoseptoria brevis</name>
    <dbReference type="NCBI Taxonomy" id="1047168"/>
    <lineage>
        <taxon>Eukaryota</taxon>
        <taxon>Fungi</taxon>
        <taxon>Dikarya</taxon>
        <taxon>Ascomycota</taxon>
        <taxon>Pezizomycotina</taxon>
        <taxon>Dothideomycetes</taxon>
        <taxon>Dothideomycetidae</taxon>
        <taxon>Mycosphaerellales</taxon>
        <taxon>Mycosphaerellaceae</taxon>
        <taxon>Zymoseptoria</taxon>
    </lineage>
</organism>
<dbReference type="Gene3D" id="3.30.70.980">
    <property type="match status" value="2"/>
</dbReference>
<feature type="domain" description="TACO1/YebC-like second and third" evidence="3">
    <location>
        <begin position="137"/>
        <end position="294"/>
    </location>
</feature>